<dbReference type="SUPFAM" id="SSF88659">
    <property type="entry name" value="Sigma3 and sigma4 domains of RNA polymerase sigma factors"/>
    <property type="match status" value="1"/>
</dbReference>
<comment type="caution">
    <text evidence="8">The sequence shown here is derived from an EMBL/GenBank/DDBJ whole genome shotgun (WGS) entry which is preliminary data.</text>
</comment>
<evidence type="ECO:0000256" key="1">
    <source>
        <dbReference type="ARBA" id="ARBA00010641"/>
    </source>
</evidence>
<dbReference type="Pfam" id="PF08281">
    <property type="entry name" value="Sigma70_r4_2"/>
    <property type="match status" value="1"/>
</dbReference>
<dbReference type="Gene3D" id="1.10.1740.10">
    <property type="match status" value="1"/>
</dbReference>
<feature type="domain" description="RNA polymerase sigma factor 70 region 4 type 2" evidence="7">
    <location>
        <begin position="124"/>
        <end position="174"/>
    </location>
</feature>
<evidence type="ECO:0000256" key="3">
    <source>
        <dbReference type="ARBA" id="ARBA00023082"/>
    </source>
</evidence>
<dbReference type="GO" id="GO:0003677">
    <property type="term" value="F:DNA binding"/>
    <property type="evidence" value="ECO:0007669"/>
    <property type="project" value="UniProtKB-KW"/>
</dbReference>
<evidence type="ECO:0000256" key="4">
    <source>
        <dbReference type="ARBA" id="ARBA00023125"/>
    </source>
</evidence>
<evidence type="ECO:0000256" key="2">
    <source>
        <dbReference type="ARBA" id="ARBA00023015"/>
    </source>
</evidence>
<gene>
    <name evidence="8" type="ORF">H9717_00055</name>
</gene>
<evidence type="ECO:0000313" key="8">
    <source>
        <dbReference type="EMBL" id="HJA91513.1"/>
    </source>
</evidence>
<dbReference type="GO" id="GO:0016987">
    <property type="term" value="F:sigma factor activity"/>
    <property type="evidence" value="ECO:0007669"/>
    <property type="project" value="UniProtKB-KW"/>
</dbReference>
<dbReference type="InterPro" id="IPR039425">
    <property type="entry name" value="RNA_pol_sigma-70-like"/>
</dbReference>
<dbReference type="EMBL" id="DWYY01000002">
    <property type="protein sequence ID" value="HJA91513.1"/>
    <property type="molecule type" value="Genomic_DNA"/>
</dbReference>
<dbReference type="Gene3D" id="1.10.10.10">
    <property type="entry name" value="Winged helix-like DNA-binding domain superfamily/Winged helix DNA-binding domain"/>
    <property type="match status" value="1"/>
</dbReference>
<dbReference type="InterPro" id="IPR013325">
    <property type="entry name" value="RNA_pol_sigma_r2"/>
</dbReference>
<organism evidence="8 9">
    <name type="scientific">Candidatus Eisenbergiella merdipullorum</name>
    <dbReference type="NCBI Taxonomy" id="2838553"/>
    <lineage>
        <taxon>Bacteria</taxon>
        <taxon>Bacillati</taxon>
        <taxon>Bacillota</taxon>
        <taxon>Clostridia</taxon>
        <taxon>Lachnospirales</taxon>
        <taxon>Lachnospiraceae</taxon>
        <taxon>Eisenbergiella</taxon>
    </lineage>
</organism>
<evidence type="ECO:0000259" key="7">
    <source>
        <dbReference type="Pfam" id="PF08281"/>
    </source>
</evidence>
<dbReference type="NCBIfam" id="TIGR02937">
    <property type="entry name" value="sigma70-ECF"/>
    <property type="match status" value="1"/>
</dbReference>
<comment type="similarity">
    <text evidence="1">Belongs to the sigma-70 factor family. ECF subfamily.</text>
</comment>
<feature type="domain" description="RNA polymerase sigma-70 region 2" evidence="6">
    <location>
        <begin position="23"/>
        <end position="85"/>
    </location>
</feature>
<dbReference type="InterPro" id="IPR014284">
    <property type="entry name" value="RNA_pol_sigma-70_dom"/>
</dbReference>
<dbReference type="Pfam" id="PF04542">
    <property type="entry name" value="Sigma70_r2"/>
    <property type="match status" value="1"/>
</dbReference>
<keyword evidence="5" id="KW-0804">Transcription</keyword>
<evidence type="ECO:0000256" key="5">
    <source>
        <dbReference type="ARBA" id="ARBA00023163"/>
    </source>
</evidence>
<dbReference type="InterPro" id="IPR007627">
    <property type="entry name" value="RNA_pol_sigma70_r2"/>
</dbReference>
<dbReference type="Proteomes" id="UP000886858">
    <property type="component" value="Unassembled WGS sequence"/>
</dbReference>
<evidence type="ECO:0000313" key="9">
    <source>
        <dbReference type="Proteomes" id="UP000886858"/>
    </source>
</evidence>
<dbReference type="SUPFAM" id="SSF88946">
    <property type="entry name" value="Sigma2 domain of RNA polymerase sigma factors"/>
    <property type="match status" value="1"/>
</dbReference>
<protein>
    <submittedName>
        <fullName evidence="8">Sigma-70 family RNA polymerase sigma factor</fullName>
    </submittedName>
</protein>
<dbReference type="InterPro" id="IPR036388">
    <property type="entry name" value="WH-like_DNA-bd_sf"/>
</dbReference>
<sequence>MEDHLIIQLFFERSENAVVELSRKYGGLCRSIACKILNNREDAEECLNDALLAAWNAIPPERPDMLQPYICRIVRNLSLKRYHSNTAQKRNRQYDVILEEIADCLDSGRSVEEEILARELAGELNAFLKTLPGRDRVMFVQRYWYCLSILEIAENLHMTRNAVRVCLHRTREKLKQYLKQAERGSL</sequence>
<keyword evidence="2" id="KW-0805">Transcription regulation</keyword>
<evidence type="ECO:0000259" key="6">
    <source>
        <dbReference type="Pfam" id="PF04542"/>
    </source>
</evidence>
<keyword evidence="3" id="KW-0731">Sigma factor</keyword>
<dbReference type="PANTHER" id="PTHR43133">
    <property type="entry name" value="RNA POLYMERASE ECF-TYPE SIGMA FACTO"/>
    <property type="match status" value="1"/>
</dbReference>
<proteinExistence type="inferred from homology"/>
<dbReference type="InterPro" id="IPR013249">
    <property type="entry name" value="RNA_pol_sigma70_r4_t2"/>
</dbReference>
<accession>A0A9D2KYF6</accession>
<dbReference type="InterPro" id="IPR013324">
    <property type="entry name" value="RNA_pol_sigma_r3/r4-like"/>
</dbReference>
<reference evidence="8" key="1">
    <citation type="journal article" date="2021" name="PeerJ">
        <title>Extensive microbial diversity within the chicken gut microbiome revealed by metagenomics and culture.</title>
        <authorList>
            <person name="Gilroy R."/>
            <person name="Ravi A."/>
            <person name="Getino M."/>
            <person name="Pursley I."/>
            <person name="Horton D.L."/>
            <person name="Alikhan N.F."/>
            <person name="Baker D."/>
            <person name="Gharbi K."/>
            <person name="Hall N."/>
            <person name="Watson M."/>
            <person name="Adriaenssens E.M."/>
            <person name="Foster-Nyarko E."/>
            <person name="Jarju S."/>
            <person name="Secka A."/>
            <person name="Antonio M."/>
            <person name="Oren A."/>
            <person name="Chaudhuri R.R."/>
            <person name="La Ragione R."/>
            <person name="Hildebrand F."/>
            <person name="Pallen M.J."/>
        </authorList>
    </citation>
    <scope>NUCLEOTIDE SEQUENCE</scope>
    <source>
        <strain evidence="8">CHK179-7159</strain>
    </source>
</reference>
<reference evidence="8" key="2">
    <citation type="submission" date="2021-04" db="EMBL/GenBank/DDBJ databases">
        <authorList>
            <person name="Gilroy R."/>
        </authorList>
    </citation>
    <scope>NUCLEOTIDE SEQUENCE</scope>
    <source>
        <strain evidence="8">CHK179-7159</strain>
    </source>
</reference>
<dbReference type="PANTHER" id="PTHR43133:SF8">
    <property type="entry name" value="RNA POLYMERASE SIGMA FACTOR HI_1459-RELATED"/>
    <property type="match status" value="1"/>
</dbReference>
<keyword evidence="4" id="KW-0238">DNA-binding</keyword>
<name>A0A9D2KYF6_9FIRM</name>
<dbReference type="GO" id="GO:0006352">
    <property type="term" value="P:DNA-templated transcription initiation"/>
    <property type="evidence" value="ECO:0007669"/>
    <property type="project" value="InterPro"/>
</dbReference>
<dbReference type="AlphaFoldDB" id="A0A9D2KYF6"/>